<organism evidence="1 2">
    <name type="scientific">Draconibacterium aestuarii</name>
    <dbReference type="NCBI Taxonomy" id="2998507"/>
    <lineage>
        <taxon>Bacteria</taxon>
        <taxon>Pseudomonadati</taxon>
        <taxon>Bacteroidota</taxon>
        <taxon>Bacteroidia</taxon>
        <taxon>Marinilabiliales</taxon>
        <taxon>Prolixibacteraceae</taxon>
        <taxon>Draconibacterium</taxon>
    </lineage>
</organism>
<name>A0A9X3F8C1_9BACT</name>
<evidence type="ECO:0000313" key="2">
    <source>
        <dbReference type="Proteomes" id="UP001145087"/>
    </source>
</evidence>
<accession>A0A9X3F8C1</accession>
<protein>
    <recommendedName>
        <fullName evidence="3">ATP-grasp domain-containing protein</fullName>
    </recommendedName>
</protein>
<keyword evidence="2" id="KW-1185">Reference proteome</keyword>
<dbReference type="Proteomes" id="UP001145087">
    <property type="component" value="Unassembled WGS sequence"/>
</dbReference>
<dbReference type="EMBL" id="JAPOHD010000056">
    <property type="protein sequence ID" value="MCY1722419.1"/>
    <property type="molecule type" value="Genomic_DNA"/>
</dbReference>
<reference evidence="1" key="1">
    <citation type="submission" date="2022-11" db="EMBL/GenBank/DDBJ databases">
        <title>Marilongibacter aestuarii gen. nov., sp. nov., isolated from tidal flat sediment.</title>
        <authorList>
            <person name="Jiayan W."/>
        </authorList>
    </citation>
    <scope>NUCLEOTIDE SEQUENCE</scope>
    <source>
        <strain evidence="1">Z1-6</strain>
    </source>
</reference>
<dbReference type="SUPFAM" id="SSF56059">
    <property type="entry name" value="Glutathione synthetase ATP-binding domain-like"/>
    <property type="match status" value="1"/>
</dbReference>
<evidence type="ECO:0008006" key="3">
    <source>
        <dbReference type="Google" id="ProtNLM"/>
    </source>
</evidence>
<dbReference type="AlphaFoldDB" id="A0A9X3F8C1"/>
<proteinExistence type="predicted"/>
<comment type="caution">
    <text evidence="1">The sequence shown here is derived from an EMBL/GenBank/DDBJ whole genome shotgun (WGS) entry which is preliminary data.</text>
</comment>
<dbReference type="RefSeq" id="WP_343334745.1">
    <property type="nucleotide sequence ID" value="NZ_JAPOHD010000056.1"/>
</dbReference>
<evidence type="ECO:0000313" key="1">
    <source>
        <dbReference type="EMBL" id="MCY1722419.1"/>
    </source>
</evidence>
<sequence length="408" mass="47160">MQKLSDSNVYLFNPTCEYAVANGTTSWQPNRILQKMETDLATLPLFFAQPDDKVIVPELPSGNFLENLQKIEIQTPGFILKRNIKSENIDFRIDQLNPWGWSPAAHKSLETFKPFCSEEFKQSPVFNWKAEYKNYYSKRFAREILHQITHKYPSEHFIAQNQLTEICKTKDDFEFYFEKWGKLMVKAPWSSSGRGLQPIRYKPIHPKVWDKIMGMVKDQGFAIVEPYLDKVIDLAFQFEMKKGEVRYLGISNFSTDYKGQYNGNNLNGLPDSLTSEVIEFIKSVPALTLQPIKETLETSNLAKNYEGYFGVDTLIFRDEAGKLKVNPCLEINVRHNMGLLSLQLEKYLAPGKKGLFRTYFKPGSSFFSFKKEMEEQHPLVVMENKIESGFFALTEAKKDTQFGAYIIV</sequence>
<gene>
    <name evidence="1" type="ORF">OU798_18870</name>
</gene>